<evidence type="ECO:0008006" key="3">
    <source>
        <dbReference type="Google" id="ProtNLM"/>
    </source>
</evidence>
<dbReference type="InterPro" id="IPR036366">
    <property type="entry name" value="PGBDSf"/>
</dbReference>
<organism evidence="2">
    <name type="scientific">Paenarthrobacter sp. AMU7</name>
    <dbReference type="NCBI Taxonomy" id="3162492"/>
    <lineage>
        <taxon>Bacteria</taxon>
        <taxon>Bacillati</taxon>
        <taxon>Actinomycetota</taxon>
        <taxon>Actinomycetes</taxon>
        <taxon>Micrococcales</taxon>
        <taxon>Micrococcaceae</taxon>
        <taxon>Paenarthrobacter</taxon>
    </lineage>
</organism>
<feature type="transmembrane region" description="Helical" evidence="1">
    <location>
        <begin position="20"/>
        <end position="39"/>
    </location>
</feature>
<keyword evidence="1" id="KW-1133">Transmembrane helix</keyword>
<dbReference type="Gene3D" id="1.10.101.10">
    <property type="entry name" value="PGBD-like superfamily/PGBD"/>
    <property type="match status" value="1"/>
</dbReference>
<dbReference type="EMBL" id="CP165735">
    <property type="protein sequence ID" value="XDV73605.1"/>
    <property type="molecule type" value="Genomic_DNA"/>
</dbReference>
<keyword evidence="1" id="KW-0812">Transmembrane</keyword>
<proteinExistence type="predicted"/>
<keyword evidence="1" id="KW-0472">Membrane</keyword>
<name>A0AB39YT99_9MICC</name>
<dbReference type="RefSeq" id="WP_369746594.1">
    <property type="nucleotide sequence ID" value="NZ_CP165735.1"/>
</dbReference>
<evidence type="ECO:0000313" key="2">
    <source>
        <dbReference type="EMBL" id="XDV73605.1"/>
    </source>
</evidence>
<dbReference type="AlphaFoldDB" id="A0AB39YT99"/>
<accession>A0AB39YT99</accession>
<reference evidence="2" key="1">
    <citation type="submission" date="2024-07" db="EMBL/GenBank/DDBJ databases">
        <authorList>
            <person name="Li J."/>
            <person name="Wei H."/>
            <person name="Ma J."/>
        </authorList>
    </citation>
    <scope>NUCLEOTIDE SEQUENCE</scope>
    <source>
        <strain evidence="2">AMU7</strain>
    </source>
</reference>
<protein>
    <recommendedName>
        <fullName evidence="3">Peptidoglycan-binding protein</fullName>
    </recommendedName>
</protein>
<evidence type="ECO:0000256" key="1">
    <source>
        <dbReference type="SAM" id="Phobius"/>
    </source>
</evidence>
<gene>
    <name evidence="2" type="ORF">ABQM86_10740</name>
</gene>
<sequence>MQDSESILIRRGMRRVPRWWLMPVAVSIVIAGLGVTYWAGAASTAGMEPGPPVPEVVPVSATVERRVVAKQVVLSGKVIAGAQSALQASPAEGVDRLVVTAVAKEAGSVVVPGELLAVVSGRPLLILPSSVPLYRDIIHGESGPDVIALQTALAMFGYACTTTGTFDLDTQQALGSWYGSAGFKAPTAPAQLPQGDADKAARKPAGSDIMFRWREFVQVPGDSGTIASVAGPGALLAEDGIVARIRVADDSIVARADVVQSESFAVGAPVTVRVGSTVLDTTVAKISGFLEGDPSKNEIPGRDITVAIPPGSPGFAADQSVTVTAGSETAESLAVPLIAIRQDRGTPYVLIEGSHEPRRLEVKVTAQADGWAAIADVDGLVVGERVKLQ</sequence>